<dbReference type="AlphaFoldDB" id="A0A1H8MDC0"/>
<gene>
    <name evidence="2" type="ORF">HMEPL2_39410</name>
    <name evidence="3" type="ORF">SAMN04490369_10496</name>
</gene>
<dbReference type="RefSeq" id="WP_062375750.1">
    <property type="nucleotide sequence ID" value="NZ_AP022869.1"/>
</dbReference>
<accession>A0A6F8XIF2</accession>
<reference evidence="2 5" key="2">
    <citation type="submission" date="2020-03" db="EMBL/GenBank/DDBJ databases">
        <title>Complete Genome Sequence of Halomonas meridiana strain Eplume2, isolated from hydrothermal-plume in the north east Pacific Ocean.</title>
        <authorList>
            <person name="Kurihara Y."/>
            <person name="Kawai S."/>
            <person name="Sakai A."/>
            <person name="Galipon J."/>
            <person name="Arakawa K."/>
        </authorList>
    </citation>
    <scope>NUCLEOTIDE SEQUENCE [LARGE SCALE GENOMIC DNA]</scope>
    <source>
        <strain evidence="2 5">Eplume2</strain>
    </source>
</reference>
<sequence length="64" mass="6823">MISNYNRLSPAAIVMLGLSMTAGAVPLAYSAEAVHDSHWSGDLRVGANMDLIAEARDFGADMNR</sequence>
<name>A0A1H8MDC0_9GAMM</name>
<keyword evidence="5" id="KW-1185">Reference proteome</keyword>
<dbReference type="EMBL" id="AP022869">
    <property type="protein sequence ID" value="BCB73590.1"/>
    <property type="molecule type" value="Genomic_DNA"/>
</dbReference>
<keyword evidence="1" id="KW-0732">Signal</keyword>
<dbReference type="STRING" id="77097.SAMN04490369_10496"/>
<reference evidence="3 4" key="1">
    <citation type="submission" date="2016-10" db="EMBL/GenBank/DDBJ databases">
        <authorList>
            <person name="de Groot N.N."/>
        </authorList>
    </citation>
    <scope>NUCLEOTIDE SEQUENCE [LARGE SCALE GENOMIC DNA]</scope>
    <source>
        <strain evidence="3 4">558</strain>
    </source>
</reference>
<feature type="chain" id="PRO_5044559078" evidence="1">
    <location>
        <begin position="25"/>
        <end position="64"/>
    </location>
</feature>
<dbReference type="EMBL" id="FODB01000049">
    <property type="protein sequence ID" value="SEO15347.1"/>
    <property type="molecule type" value="Genomic_DNA"/>
</dbReference>
<evidence type="ECO:0000313" key="2">
    <source>
        <dbReference type="EMBL" id="BCB73590.1"/>
    </source>
</evidence>
<organism evidence="3 4">
    <name type="scientific">Vreelandella aquamarina</name>
    <dbReference type="NCBI Taxonomy" id="77097"/>
    <lineage>
        <taxon>Bacteria</taxon>
        <taxon>Pseudomonadati</taxon>
        <taxon>Pseudomonadota</taxon>
        <taxon>Gammaproteobacteria</taxon>
        <taxon>Oceanospirillales</taxon>
        <taxon>Halomonadaceae</taxon>
        <taxon>Vreelandella</taxon>
    </lineage>
</organism>
<proteinExistence type="predicted"/>
<evidence type="ECO:0000313" key="5">
    <source>
        <dbReference type="Proteomes" id="UP000501053"/>
    </source>
</evidence>
<evidence type="ECO:0000313" key="4">
    <source>
        <dbReference type="Proteomes" id="UP000199493"/>
    </source>
</evidence>
<dbReference type="Proteomes" id="UP000501053">
    <property type="component" value="Chromosome"/>
</dbReference>
<protein>
    <submittedName>
        <fullName evidence="3">Uncharacterized protein</fullName>
    </submittedName>
</protein>
<evidence type="ECO:0000313" key="3">
    <source>
        <dbReference type="EMBL" id="SEO15347.1"/>
    </source>
</evidence>
<feature type="signal peptide" evidence="1">
    <location>
        <begin position="1"/>
        <end position="24"/>
    </location>
</feature>
<accession>A0A1H8MDC0</accession>
<evidence type="ECO:0000256" key="1">
    <source>
        <dbReference type="SAM" id="SignalP"/>
    </source>
</evidence>
<dbReference type="Proteomes" id="UP000199493">
    <property type="component" value="Unassembled WGS sequence"/>
</dbReference>